<organism evidence="3 4">
    <name type="scientific">Rotaria sordida</name>
    <dbReference type="NCBI Taxonomy" id="392033"/>
    <lineage>
        <taxon>Eukaryota</taxon>
        <taxon>Metazoa</taxon>
        <taxon>Spiralia</taxon>
        <taxon>Gnathifera</taxon>
        <taxon>Rotifera</taxon>
        <taxon>Eurotatoria</taxon>
        <taxon>Bdelloidea</taxon>
        <taxon>Philodinida</taxon>
        <taxon>Philodinidae</taxon>
        <taxon>Rotaria</taxon>
    </lineage>
</organism>
<dbReference type="Proteomes" id="UP000663864">
    <property type="component" value="Unassembled WGS sequence"/>
</dbReference>
<evidence type="ECO:0000313" key="3">
    <source>
        <dbReference type="EMBL" id="CAF1555420.1"/>
    </source>
</evidence>
<reference evidence="3" key="1">
    <citation type="submission" date="2021-02" db="EMBL/GenBank/DDBJ databases">
        <authorList>
            <person name="Nowell W R."/>
        </authorList>
    </citation>
    <scope>NUCLEOTIDE SEQUENCE</scope>
</reference>
<name>A0A815XBB2_9BILA</name>
<evidence type="ECO:0000256" key="2">
    <source>
        <dbReference type="PROSITE-ProRule" id="PRU00124"/>
    </source>
</evidence>
<dbReference type="AlphaFoldDB" id="A0A815XBB2"/>
<dbReference type="EMBL" id="CAJNOT010018839">
    <property type="protein sequence ID" value="CAF1555420.1"/>
    <property type="molecule type" value="Genomic_DNA"/>
</dbReference>
<feature type="non-terminal residue" evidence="3">
    <location>
        <position position="93"/>
    </location>
</feature>
<dbReference type="InterPro" id="IPR002172">
    <property type="entry name" value="LDrepeatLR_classA_rpt"/>
</dbReference>
<accession>A0A815XBB2</accession>
<comment type="caution">
    <text evidence="2">Lacks conserved residue(s) required for the propagation of feature annotation.</text>
</comment>
<comment type="caution">
    <text evidence="3">The sequence shown here is derived from an EMBL/GenBank/DDBJ whole genome shotgun (WGS) entry which is preliminary data.</text>
</comment>
<keyword evidence="1 2" id="KW-1015">Disulfide bond</keyword>
<evidence type="ECO:0000313" key="4">
    <source>
        <dbReference type="Proteomes" id="UP000663864"/>
    </source>
</evidence>
<protein>
    <submittedName>
        <fullName evidence="3">Uncharacterized protein</fullName>
    </submittedName>
</protein>
<evidence type="ECO:0000256" key="1">
    <source>
        <dbReference type="ARBA" id="ARBA00023157"/>
    </source>
</evidence>
<feature type="non-terminal residue" evidence="3">
    <location>
        <position position="1"/>
    </location>
</feature>
<dbReference type="PROSITE" id="PS50068">
    <property type="entry name" value="LDLRA_2"/>
    <property type="match status" value="1"/>
</dbReference>
<sequence>SENDLDIFQFWKICDGQVDDPDASDERNCELWKKTCNRRNEQCNYYWDCIDGSDEHSCDYNKDSLFISPDYYYCFTSTGLKYIHIKQVGDGQI</sequence>
<proteinExistence type="predicted"/>
<gene>
    <name evidence="3" type="ORF">ZHD862_LOCUS39443</name>
</gene>
<feature type="disulfide bond" evidence="2">
    <location>
        <begin position="43"/>
        <end position="58"/>
    </location>
</feature>